<name>A0AAE1HGX2_9NEOP</name>
<dbReference type="EMBL" id="JAHWGI010001029">
    <property type="protein sequence ID" value="KAK3920983.1"/>
    <property type="molecule type" value="Genomic_DNA"/>
</dbReference>
<keyword evidence="1" id="KW-0808">Transferase</keyword>
<evidence type="ECO:0000313" key="1">
    <source>
        <dbReference type="EMBL" id="KAK3920983.1"/>
    </source>
</evidence>
<keyword evidence="1" id="KW-0418">Kinase</keyword>
<gene>
    <name evidence="1" type="ORF">KUF71_010198</name>
</gene>
<evidence type="ECO:0000313" key="2">
    <source>
        <dbReference type="Proteomes" id="UP001219518"/>
    </source>
</evidence>
<dbReference type="AlphaFoldDB" id="A0AAE1HGX2"/>
<organism evidence="1 2">
    <name type="scientific">Frankliniella fusca</name>
    <dbReference type="NCBI Taxonomy" id="407009"/>
    <lineage>
        <taxon>Eukaryota</taxon>
        <taxon>Metazoa</taxon>
        <taxon>Ecdysozoa</taxon>
        <taxon>Arthropoda</taxon>
        <taxon>Hexapoda</taxon>
        <taxon>Insecta</taxon>
        <taxon>Pterygota</taxon>
        <taxon>Neoptera</taxon>
        <taxon>Paraneoptera</taxon>
        <taxon>Thysanoptera</taxon>
        <taxon>Terebrantia</taxon>
        <taxon>Thripoidea</taxon>
        <taxon>Thripidae</taxon>
        <taxon>Frankliniella</taxon>
    </lineage>
</organism>
<comment type="caution">
    <text evidence="1">The sequence shown here is derived from an EMBL/GenBank/DDBJ whole genome shotgun (WGS) entry which is preliminary data.</text>
</comment>
<dbReference type="Proteomes" id="UP001219518">
    <property type="component" value="Unassembled WGS sequence"/>
</dbReference>
<accession>A0AAE1HGX2</accession>
<proteinExistence type="predicted"/>
<reference evidence="1" key="1">
    <citation type="submission" date="2021-07" db="EMBL/GenBank/DDBJ databases">
        <authorList>
            <person name="Catto M.A."/>
            <person name="Jacobson A."/>
            <person name="Kennedy G."/>
            <person name="Labadie P."/>
            <person name="Hunt B.G."/>
            <person name="Srinivasan R."/>
        </authorList>
    </citation>
    <scope>NUCLEOTIDE SEQUENCE</scope>
    <source>
        <strain evidence="1">PL_HMW_Pooled</strain>
        <tissue evidence="1">Head</tissue>
    </source>
</reference>
<keyword evidence="2" id="KW-1185">Reference proteome</keyword>
<protein>
    <submittedName>
        <fullName evidence="1">Type III pantothenate kinase</fullName>
    </submittedName>
</protein>
<dbReference type="GO" id="GO:0016301">
    <property type="term" value="F:kinase activity"/>
    <property type="evidence" value="ECO:0007669"/>
    <property type="project" value="UniProtKB-KW"/>
</dbReference>
<sequence>FLLILYCYHNRHYVGIKQLSLSDVCWAHTIRNNFCPVNDNLWPRYETSGWKSSHFLAFRRKPAARILLNNASNFWSICVKLSPPMQISSRFCMATEIGAVRQGIMPDCATTPGGSLETLFPNAGLDTNNPNLVSPGNWLFSFRDPFILSPSESDDTAWPTT</sequence>
<reference evidence="1" key="2">
    <citation type="journal article" date="2023" name="BMC Genomics">
        <title>Pest status, molecular evolution, and epigenetic factors derived from the genome assembly of Frankliniella fusca, a thysanopteran phytovirus vector.</title>
        <authorList>
            <person name="Catto M.A."/>
            <person name="Labadie P.E."/>
            <person name="Jacobson A.L."/>
            <person name="Kennedy G.G."/>
            <person name="Srinivasan R."/>
            <person name="Hunt B.G."/>
        </authorList>
    </citation>
    <scope>NUCLEOTIDE SEQUENCE</scope>
    <source>
        <strain evidence="1">PL_HMW_Pooled</strain>
    </source>
</reference>
<feature type="non-terminal residue" evidence="1">
    <location>
        <position position="1"/>
    </location>
</feature>